<dbReference type="Proteomes" id="UP000243073">
    <property type="component" value="Unassembled WGS sequence"/>
</dbReference>
<dbReference type="AlphaFoldDB" id="A0A1J4QG31"/>
<feature type="domain" description="Shedu protein SduA C-terminal" evidence="1">
    <location>
        <begin position="25"/>
        <end position="126"/>
    </location>
</feature>
<proteinExistence type="predicted"/>
<comment type="caution">
    <text evidence="2">The sequence shown here is derived from an EMBL/GenBank/DDBJ whole genome shotgun (WGS) entry which is preliminary data.</text>
</comment>
<dbReference type="EMBL" id="MDKE01000022">
    <property type="protein sequence ID" value="OIN09044.1"/>
    <property type="molecule type" value="Genomic_DNA"/>
</dbReference>
<dbReference type="InterPro" id="IPR025359">
    <property type="entry name" value="SduA_C"/>
</dbReference>
<dbReference type="OrthoDB" id="9803459at2"/>
<sequence>MNNAQFCTLVENGIEKFSVLIQLDESEQSFQRCLEEHSSLFQALGYTNAIPHPVIESETLGDYIPDFIVQRDDGLWQLLELKRPDTKVLKNRTRRDSWYAEMQSYLSQCIDYIEQLREQSVRSKFERRYGVTMHLGFPVAIVAGLSEQIDQLRVVRMLDRFKENISLVTCWRQCKRGTRQSTRNPISGQDQQLRCFIN</sequence>
<evidence type="ECO:0000259" key="1">
    <source>
        <dbReference type="Pfam" id="PF14082"/>
    </source>
</evidence>
<protein>
    <recommendedName>
        <fullName evidence="1">Shedu protein SduA C-terminal domain-containing protein</fullName>
    </recommendedName>
</protein>
<dbReference type="Pfam" id="PF14082">
    <property type="entry name" value="SduA_C"/>
    <property type="match status" value="1"/>
</dbReference>
<evidence type="ECO:0000313" key="2">
    <source>
        <dbReference type="EMBL" id="OIN09044.1"/>
    </source>
</evidence>
<gene>
    <name evidence="2" type="ORF">BFR47_01835</name>
</gene>
<accession>A0A1J4QG31</accession>
<organism evidence="2 3">
    <name type="scientific">Oceanisphaera psychrotolerans</name>
    <dbReference type="NCBI Taxonomy" id="1414654"/>
    <lineage>
        <taxon>Bacteria</taxon>
        <taxon>Pseudomonadati</taxon>
        <taxon>Pseudomonadota</taxon>
        <taxon>Gammaproteobacteria</taxon>
        <taxon>Aeromonadales</taxon>
        <taxon>Aeromonadaceae</taxon>
        <taxon>Oceanisphaera</taxon>
    </lineage>
</organism>
<reference evidence="2 3" key="1">
    <citation type="submission" date="2016-07" db="EMBL/GenBank/DDBJ databases">
        <title>Draft Genome Sequence of Oceanisphaera psychrotolerans, isolated from coastal sediment samples.</title>
        <authorList>
            <person name="Zhuo S."/>
            <person name="Ruan Z."/>
        </authorList>
    </citation>
    <scope>NUCLEOTIDE SEQUENCE [LARGE SCALE GENOMIC DNA]</scope>
    <source>
        <strain evidence="2 3">LAM-WHM-ZC</strain>
    </source>
</reference>
<name>A0A1J4QG31_9GAMM</name>
<evidence type="ECO:0000313" key="3">
    <source>
        <dbReference type="Proteomes" id="UP000243073"/>
    </source>
</evidence>
<dbReference type="RefSeq" id="WP_071472712.1">
    <property type="nucleotide sequence ID" value="NZ_MDKE01000022.1"/>
</dbReference>
<keyword evidence="3" id="KW-1185">Reference proteome</keyword>